<proteinExistence type="predicted"/>
<evidence type="ECO:0000313" key="2">
    <source>
        <dbReference type="Proteomes" id="UP000237271"/>
    </source>
</evidence>
<gene>
    <name evidence="1" type="ORF">PHPALM_36966</name>
</gene>
<dbReference type="Proteomes" id="UP000237271">
    <property type="component" value="Unassembled WGS sequence"/>
</dbReference>
<keyword evidence="2" id="KW-1185">Reference proteome</keyword>
<evidence type="ECO:0008006" key="3">
    <source>
        <dbReference type="Google" id="ProtNLM"/>
    </source>
</evidence>
<reference evidence="1 2" key="1">
    <citation type="journal article" date="2017" name="Genome Biol. Evol.">
        <title>Phytophthora megakarya and P. palmivora, closely related causal agents of cacao black pod rot, underwent increases in genome sizes and gene numbers by different mechanisms.</title>
        <authorList>
            <person name="Ali S.S."/>
            <person name="Shao J."/>
            <person name="Lary D.J."/>
            <person name="Kronmiller B."/>
            <person name="Shen D."/>
            <person name="Strem M.D."/>
            <person name="Amoako-Attah I."/>
            <person name="Akrofi A.Y."/>
            <person name="Begoude B.A."/>
            <person name="Ten Hoopen G.M."/>
            <person name="Coulibaly K."/>
            <person name="Kebe B.I."/>
            <person name="Melnick R.L."/>
            <person name="Guiltinan M.J."/>
            <person name="Tyler B.M."/>
            <person name="Meinhardt L.W."/>
            <person name="Bailey B.A."/>
        </authorList>
    </citation>
    <scope>NUCLEOTIDE SEQUENCE [LARGE SCALE GENOMIC DNA]</scope>
    <source>
        <strain evidence="2">sbr112.9</strain>
    </source>
</reference>
<dbReference type="AlphaFoldDB" id="A0A2P4WYK3"/>
<accession>A0A2P4WYK3</accession>
<dbReference type="EMBL" id="NCKW01020257">
    <property type="protein sequence ID" value="POM58388.1"/>
    <property type="molecule type" value="Genomic_DNA"/>
</dbReference>
<dbReference type="OrthoDB" id="111867at2759"/>
<comment type="caution">
    <text evidence="1">The sequence shown here is derived from an EMBL/GenBank/DDBJ whole genome shotgun (WGS) entry which is preliminary data.</text>
</comment>
<name>A0A2P4WYK3_9STRA</name>
<evidence type="ECO:0000313" key="1">
    <source>
        <dbReference type="EMBL" id="POM58388.1"/>
    </source>
</evidence>
<organism evidence="1 2">
    <name type="scientific">Phytophthora palmivora</name>
    <dbReference type="NCBI Taxonomy" id="4796"/>
    <lineage>
        <taxon>Eukaryota</taxon>
        <taxon>Sar</taxon>
        <taxon>Stramenopiles</taxon>
        <taxon>Oomycota</taxon>
        <taxon>Peronosporomycetes</taxon>
        <taxon>Peronosporales</taxon>
        <taxon>Peronosporaceae</taxon>
        <taxon>Phytophthora</taxon>
    </lineage>
</organism>
<protein>
    <recommendedName>
        <fullName evidence="3">PX domain-containing protein</fullName>
    </recommendedName>
</protein>
<sequence length="233" mass="26355">MLSRETCPSASTSVLTPSQAAVVALHTVSPTPSTPSPKSRSRSGSFVPLQRFECVRVAKKLRRNGQRVYVASVFLQRSEARRRLSECVYKASPVAKLSPEAIHSVMIAEREPDFVVEHRFSEFRQLRDSIVTLVRTNRAHVKSCAECQDLLELVLSPKHQNWTMKRMFSTKEQRFAMLTTFVNDLLTLTANINGHGNVVEEMVGDKDCRVRESVSTMLQEFLKREYKASLGII</sequence>